<gene>
    <name evidence="10" type="ordered locus">Fraau_2357</name>
</gene>
<dbReference type="PROSITE" id="PS00812">
    <property type="entry name" value="GLYCOSYL_HYDROL_F8"/>
    <property type="match status" value="1"/>
</dbReference>
<dbReference type="PRINTS" id="PR00735">
    <property type="entry name" value="GLHYDRLASE8"/>
</dbReference>
<dbReference type="InterPro" id="IPR019834">
    <property type="entry name" value="Glyco_hydro_8_CS"/>
</dbReference>
<dbReference type="RefSeq" id="WP_014403727.1">
    <property type="nucleotide sequence ID" value="NC_017033.1"/>
</dbReference>
<evidence type="ECO:0000313" key="10">
    <source>
        <dbReference type="EMBL" id="AFC86724.1"/>
    </source>
</evidence>
<reference evidence="10" key="1">
    <citation type="submission" date="2012-02" db="EMBL/GenBank/DDBJ databases">
        <title>The complete genome of Frateuria aurantia DSM 6220.</title>
        <authorList>
            <consortium name="US DOE Joint Genome Institute (JGI-PGF)"/>
            <person name="Lucas S."/>
            <person name="Copeland A."/>
            <person name="Lapidus A."/>
            <person name="Glavina del Rio T."/>
            <person name="Dalin E."/>
            <person name="Tice H."/>
            <person name="Bruce D."/>
            <person name="Goodwin L."/>
            <person name="Pitluck S."/>
            <person name="Peters L."/>
            <person name="Ovchinnikova G."/>
            <person name="Teshima H."/>
            <person name="Kyrpides N."/>
            <person name="Mavromatis K."/>
            <person name="Ivanova N."/>
            <person name="Brettin T."/>
            <person name="Detter J.C."/>
            <person name="Han C."/>
            <person name="Larimer F."/>
            <person name="Land M."/>
            <person name="Hauser L."/>
            <person name="Markowitz V."/>
            <person name="Cheng J.-F."/>
            <person name="Hugenholtz P."/>
            <person name="Woyke T."/>
            <person name="Wu D."/>
            <person name="Brambilla E."/>
            <person name="Klenk H.-P."/>
            <person name="Eisen J.A."/>
        </authorList>
    </citation>
    <scope>NUCLEOTIDE SEQUENCE</scope>
    <source>
        <strain evidence="10">DSM 6220</strain>
    </source>
</reference>
<evidence type="ECO:0000256" key="6">
    <source>
        <dbReference type="ARBA" id="ARBA00023295"/>
    </source>
</evidence>
<dbReference type="Pfam" id="PF01270">
    <property type="entry name" value="Glyco_hydro_8"/>
    <property type="match status" value="1"/>
</dbReference>
<dbReference type="InterPro" id="IPR008928">
    <property type="entry name" value="6-hairpin_glycosidase_sf"/>
</dbReference>
<protein>
    <recommendedName>
        <fullName evidence="9">Glucanase</fullName>
        <ecNumber evidence="9">3.2.1.-</ecNumber>
    </recommendedName>
</protein>
<evidence type="ECO:0000256" key="4">
    <source>
        <dbReference type="ARBA" id="ARBA00022801"/>
    </source>
</evidence>
<evidence type="ECO:0000256" key="1">
    <source>
        <dbReference type="ARBA" id="ARBA00000966"/>
    </source>
</evidence>
<keyword evidence="6 9" id="KW-0326">Glycosidase</keyword>
<dbReference type="Proteomes" id="UP000005234">
    <property type="component" value="Chromosome"/>
</dbReference>
<evidence type="ECO:0000313" key="11">
    <source>
        <dbReference type="Proteomes" id="UP000005234"/>
    </source>
</evidence>
<evidence type="ECO:0000256" key="9">
    <source>
        <dbReference type="RuleBase" id="RU361167"/>
    </source>
</evidence>
<dbReference type="Gene3D" id="1.50.10.10">
    <property type="match status" value="1"/>
</dbReference>
<dbReference type="EC" id="3.2.1.-" evidence="9"/>
<evidence type="ECO:0000256" key="3">
    <source>
        <dbReference type="ARBA" id="ARBA00022729"/>
    </source>
</evidence>
<dbReference type="KEGG" id="fau:Fraau_2357"/>
<evidence type="ECO:0000256" key="7">
    <source>
        <dbReference type="ARBA" id="ARBA00023326"/>
    </source>
</evidence>
<dbReference type="EMBL" id="CP003350">
    <property type="protein sequence ID" value="AFC86724.1"/>
    <property type="molecule type" value="Genomic_DNA"/>
</dbReference>
<proteinExistence type="inferred from homology"/>
<keyword evidence="5" id="KW-0136">Cellulose degradation</keyword>
<sequence>MSDVGGREDVSGGRRRALVWLATGALLSSTGPVMGLSVAREPLPAWPGWEAFKKAQIQADGRVIDYITTDLRSTSESQAYAMFFALVANDKLMFASVWHWTRHNLMPGSAPITLPGWLWGRSASGGYRLLDGNSASDADLWMAYALLEAGRLWRREDYSAAGHALLQLIQVHEAARIPGLGPMLLPGRLGFAGTGWWKLNPSYLPIQVLRRCALELPPSSPWAVYPHQALRLIQLSAVQGFVADWVRWNGSSMQRDVTASWDAIRTYLWAGMLADEDALRAPLLSALHGPLDQLRNGQRMPEKIHLESGLQEGREPRGYAGALLPYLAVQGQNQLLASQQQQIPPVAQYATTGLPYFERMLILFGEGWLQHRFRFGPQGHLMPSWA</sequence>
<comment type="catalytic activity">
    <reaction evidence="1">
        <text>Endohydrolysis of (1-&gt;4)-beta-D-glucosidic linkages in cellulose, lichenin and cereal beta-D-glucans.</text>
        <dbReference type="EC" id="3.2.1.4"/>
    </reaction>
</comment>
<keyword evidence="7 9" id="KW-0624">Polysaccharide degradation</keyword>
<accession>H8L5Y1</accession>
<keyword evidence="7 9" id="KW-0119">Carbohydrate metabolism</keyword>
<comment type="similarity">
    <text evidence="2 9">Belongs to the glycosyl hydrolase 8 (cellulase D) family.</text>
</comment>
<dbReference type="AlphaFoldDB" id="H8L5Y1"/>
<name>H8L5Y1_FRAAD</name>
<dbReference type="HOGENOM" id="CLU_037297_0_0_6"/>
<dbReference type="SUPFAM" id="SSF48208">
    <property type="entry name" value="Six-hairpin glycosidases"/>
    <property type="match status" value="1"/>
</dbReference>
<evidence type="ECO:0000256" key="5">
    <source>
        <dbReference type="ARBA" id="ARBA00023001"/>
    </source>
</evidence>
<keyword evidence="3" id="KW-0732">Signal</keyword>
<keyword evidence="4 9" id="KW-0378">Hydrolase</keyword>
<dbReference type="eggNOG" id="COG3405">
    <property type="taxonomic scope" value="Bacteria"/>
</dbReference>
<feature type="active site" description="Nucleophile" evidence="8">
    <location>
        <position position="137"/>
    </location>
</feature>
<dbReference type="InterPro" id="IPR012341">
    <property type="entry name" value="6hp_glycosidase-like_sf"/>
</dbReference>
<dbReference type="InterPro" id="IPR002037">
    <property type="entry name" value="Glyco_hydro_8"/>
</dbReference>
<organism evidence="10 11">
    <name type="scientific">Frateuria aurantia (strain ATCC 33424 / DSM 6220 / KCTC 2777 / LMG 1558 / NBRC 3245 / NCIMB 13370)</name>
    <name type="common">Acetobacter aurantius</name>
    <dbReference type="NCBI Taxonomy" id="767434"/>
    <lineage>
        <taxon>Bacteria</taxon>
        <taxon>Pseudomonadati</taxon>
        <taxon>Pseudomonadota</taxon>
        <taxon>Gammaproteobacteria</taxon>
        <taxon>Lysobacterales</taxon>
        <taxon>Rhodanobacteraceae</taxon>
        <taxon>Frateuria</taxon>
    </lineage>
</organism>
<keyword evidence="11" id="KW-1185">Reference proteome</keyword>
<dbReference type="NCBIfam" id="NF008305">
    <property type="entry name" value="PRK11097.1"/>
    <property type="match status" value="1"/>
</dbReference>
<dbReference type="GO" id="GO:0030245">
    <property type="term" value="P:cellulose catabolic process"/>
    <property type="evidence" value="ECO:0007669"/>
    <property type="project" value="UniProtKB-KW"/>
</dbReference>
<evidence type="ECO:0000256" key="8">
    <source>
        <dbReference type="PROSITE-ProRule" id="PRU10058"/>
    </source>
</evidence>
<evidence type="ECO:0000256" key="2">
    <source>
        <dbReference type="ARBA" id="ARBA00009209"/>
    </source>
</evidence>
<dbReference type="GO" id="GO:0008810">
    <property type="term" value="F:cellulase activity"/>
    <property type="evidence" value="ECO:0007669"/>
    <property type="project" value="UniProtKB-EC"/>
</dbReference>
<dbReference type="STRING" id="767434.Fraau_2357"/>